<reference evidence="2" key="1">
    <citation type="submission" date="2009-08" db="EMBL/GenBank/DDBJ databases">
        <authorList>
            <person name="Cheung F."/>
            <person name="Xiao Y."/>
            <person name="Chan A."/>
            <person name="Moskal W."/>
            <person name="Town C.D."/>
        </authorList>
    </citation>
    <scope>NUCLEOTIDE SEQUENCE</scope>
</reference>
<proteinExistence type="evidence at transcript level"/>
<feature type="compositionally biased region" description="Polar residues" evidence="1">
    <location>
        <begin position="53"/>
        <end position="75"/>
    </location>
</feature>
<organism evidence="2">
    <name type="scientific">Glycine max</name>
    <name type="common">Soybean</name>
    <name type="synonym">Glycine hispida</name>
    <dbReference type="NCBI Taxonomy" id="3847"/>
    <lineage>
        <taxon>Eukaryota</taxon>
        <taxon>Viridiplantae</taxon>
        <taxon>Streptophyta</taxon>
        <taxon>Embryophyta</taxon>
        <taxon>Tracheophyta</taxon>
        <taxon>Spermatophyta</taxon>
        <taxon>Magnoliopsida</taxon>
        <taxon>eudicotyledons</taxon>
        <taxon>Gunneridae</taxon>
        <taxon>Pentapetalae</taxon>
        <taxon>rosids</taxon>
        <taxon>fabids</taxon>
        <taxon>Fabales</taxon>
        <taxon>Fabaceae</taxon>
        <taxon>Papilionoideae</taxon>
        <taxon>50 kb inversion clade</taxon>
        <taxon>NPAAA clade</taxon>
        <taxon>indigoferoid/millettioid clade</taxon>
        <taxon>Phaseoleae</taxon>
        <taxon>Glycine</taxon>
        <taxon>Glycine subgen. Soja</taxon>
    </lineage>
</organism>
<dbReference type="ExpressionAtlas" id="C6SZB0">
    <property type="expression patterns" value="baseline and differential"/>
</dbReference>
<dbReference type="EMBL" id="BT090510">
    <property type="protein sequence ID" value="ACU14583.1"/>
    <property type="molecule type" value="mRNA"/>
</dbReference>
<dbReference type="AlphaFoldDB" id="C6SZB0"/>
<feature type="compositionally biased region" description="Polar residues" evidence="1">
    <location>
        <begin position="27"/>
        <end position="40"/>
    </location>
</feature>
<feature type="region of interest" description="Disordered" evidence="1">
    <location>
        <begin position="20"/>
        <end position="87"/>
    </location>
</feature>
<sequence length="87" mass="9164">MADLQERLDALKGLVGVLNNMDEGETHNNNATSSPNNSHSPAPMPGRNRSVGKYNNSGTQKIKGLSNQTGFTEGNANGAINFGNLHA</sequence>
<accession>C6SZB0</accession>
<evidence type="ECO:0000313" key="2">
    <source>
        <dbReference type="EMBL" id="ACU14583.1"/>
    </source>
</evidence>
<protein>
    <submittedName>
        <fullName evidence="2">Uncharacterized protein</fullName>
    </submittedName>
</protein>
<name>C6SZB0_SOYBN</name>
<evidence type="ECO:0000256" key="1">
    <source>
        <dbReference type="SAM" id="MobiDB-lite"/>
    </source>
</evidence>